<reference evidence="1 2" key="1">
    <citation type="submission" date="2019-01" db="EMBL/GenBank/DDBJ databases">
        <title>Sequencing of cultivated peanut Arachis hypogaea provides insights into genome evolution and oil improvement.</title>
        <authorList>
            <person name="Chen X."/>
        </authorList>
    </citation>
    <scope>NUCLEOTIDE SEQUENCE [LARGE SCALE GENOMIC DNA]</scope>
    <source>
        <strain evidence="2">cv. Fuhuasheng</strain>
        <tissue evidence="1">Leaves</tissue>
    </source>
</reference>
<dbReference type="PANTHER" id="PTHR47718">
    <property type="entry name" value="OS01G0519700 PROTEIN"/>
    <property type="match status" value="1"/>
</dbReference>
<protein>
    <submittedName>
        <fullName evidence="1">Uncharacterized protein</fullName>
    </submittedName>
</protein>
<accession>A0A445BLQ6</accession>
<proteinExistence type="predicted"/>
<evidence type="ECO:0000313" key="2">
    <source>
        <dbReference type="Proteomes" id="UP000289738"/>
    </source>
</evidence>
<name>A0A445BLQ6_ARAHY</name>
<dbReference type="AlphaFoldDB" id="A0A445BLQ6"/>
<comment type="caution">
    <text evidence="1">The sequence shown here is derived from an EMBL/GenBank/DDBJ whole genome shotgun (WGS) entry which is preliminary data.</text>
</comment>
<dbReference type="PANTHER" id="PTHR47718:SF15">
    <property type="entry name" value="PROTEIN FAR1-RELATED SEQUENCE 5-LIKE"/>
    <property type="match status" value="1"/>
</dbReference>
<sequence length="220" mass="25159">MEMKTTEVGLTNDDDCSLHQEMETKKCKCGGCKQCEIIIADDIINHTFPTSEVAYDVYVRYAKYIGFGVWKGDFVKTKYGCYSRRRATVWRVKNLFDEHNHDLVPQCMVHLIPNRRHLTDANKAQADIMHMYSVPTSQIMGFMVGQAGGYARADFTKKDLDGHLDRSRRLHILSGNANATISYLFGKDDVNPMVMARYSSTAEDWLCSLFWPDGICRADY</sequence>
<dbReference type="Proteomes" id="UP000289738">
    <property type="component" value="Chromosome A09"/>
</dbReference>
<keyword evidence="2" id="KW-1185">Reference proteome</keyword>
<dbReference type="EMBL" id="SDMP01000009">
    <property type="protein sequence ID" value="RYR39608.1"/>
    <property type="molecule type" value="Genomic_DNA"/>
</dbReference>
<evidence type="ECO:0000313" key="1">
    <source>
        <dbReference type="EMBL" id="RYR39608.1"/>
    </source>
</evidence>
<organism evidence="1 2">
    <name type="scientific">Arachis hypogaea</name>
    <name type="common">Peanut</name>
    <dbReference type="NCBI Taxonomy" id="3818"/>
    <lineage>
        <taxon>Eukaryota</taxon>
        <taxon>Viridiplantae</taxon>
        <taxon>Streptophyta</taxon>
        <taxon>Embryophyta</taxon>
        <taxon>Tracheophyta</taxon>
        <taxon>Spermatophyta</taxon>
        <taxon>Magnoliopsida</taxon>
        <taxon>eudicotyledons</taxon>
        <taxon>Gunneridae</taxon>
        <taxon>Pentapetalae</taxon>
        <taxon>rosids</taxon>
        <taxon>fabids</taxon>
        <taxon>Fabales</taxon>
        <taxon>Fabaceae</taxon>
        <taxon>Papilionoideae</taxon>
        <taxon>50 kb inversion clade</taxon>
        <taxon>dalbergioids sensu lato</taxon>
        <taxon>Dalbergieae</taxon>
        <taxon>Pterocarpus clade</taxon>
        <taxon>Arachis</taxon>
    </lineage>
</organism>
<gene>
    <name evidence="1" type="ORF">Ahy_A09g045170</name>
</gene>